<dbReference type="SUPFAM" id="SSF52058">
    <property type="entry name" value="L domain-like"/>
    <property type="match status" value="1"/>
</dbReference>
<protein>
    <recommendedName>
        <fullName evidence="4">LNR domain-containing protein</fullName>
    </recommendedName>
</protein>
<feature type="transmembrane region" description="Helical" evidence="1">
    <location>
        <begin position="293"/>
        <end position="315"/>
    </location>
</feature>
<dbReference type="Proteomes" id="UP000481153">
    <property type="component" value="Unassembled WGS sequence"/>
</dbReference>
<reference evidence="2 3" key="1">
    <citation type="submission" date="2019-07" db="EMBL/GenBank/DDBJ databases">
        <title>Genomics analysis of Aphanomyces spp. identifies a new class of oomycete effector associated with host adaptation.</title>
        <authorList>
            <person name="Gaulin E."/>
        </authorList>
    </citation>
    <scope>NUCLEOTIDE SEQUENCE [LARGE SCALE GENOMIC DNA]</scope>
    <source>
        <strain evidence="2 3">ATCC 201684</strain>
    </source>
</reference>
<keyword evidence="1" id="KW-0472">Membrane</keyword>
<organism evidence="2 3">
    <name type="scientific">Aphanomyces euteiches</name>
    <dbReference type="NCBI Taxonomy" id="100861"/>
    <lineage>
        <taxon>Eukaryota</taxon>
        <taxon>Sar</taxon>
        <taxon>Stramenopiles</taxon>
        <taxon>Oomycota</taxon>
        <taxon>Saprolegniomycetes</taxon>
        <taxon>Saprolegniales</taxon>
        <taxon>Verrucalvaceae</taxon>
        <taxon>Aphanomyces</taxon>
    </lineage>
</organism>
<sequence length="686" mass="76219">MGATASSLDLICHHVDLYLCYLTFFSVICQHLHLSLAPRKKFEVIDKALGGNAVKMINLKAIMNVSWLASTENAISTGASSLWWSVDVLMVSYPSNYIYPSRTMTAAVHCLRAVEGPRLPPKKISKWLYWFILSFAILKHFVTALYLAAQIIIMVLADASQLRTARAYAINAVIAVFAIVLCLHLGSLVKYITSWKRQKHGKTIAKASRLGSFLVQIRYMATSPRLVLGFNTIELICQSYEAYQLSKLLVDPRLVILYVILVALHAIVVPSFVCMSHTTKTHQLLLGWASSLLSFGLCCLVHFYGLILPLLYYFLVDHWLSRSPSWNARYISYIRYNFVTSLEELVAKTVVQLGSIIALWRLVANVNVAISVRYNTDHGSSSASLRRFTNKRLLTVYWICCIGWGLVLLSGLIGAFSPPCPAVCAARATPLWSRQCHCSYVHVNCHALGLPLDSDVDSLLRADELGSDLLVLQISRFDLSNGISTTTLGQFQSLSFMAIKFTNISSWEATLPSSITFIVVSYGRLSQVPSALQNAPLPPAWQIINRLYLVNLSLSVLPRLDTLDLHYITLAQNNFPVLPPIVNDAKSHNIYVDLSGNSLLHSPWSLLKPGRTVYLCGNPDEIPPDSLDPKLRASYLAKESAMCGKPCVPSCFPHMVGDHECQLVCFTKGCRYDGGDCDEYGLDKAL</sequence>
<dbReference type="VEuPathDB" id="FungiDB:AeMF1_001804"/>
<evidence type="ECO:0000256" key="1">
    <source>
        <dbReference type="SAM" id="Phobius"/>
    </source>
</evidence>
<keyword evidence="1" id="KW-0812">Transmembrane</keyword>
<accession>A0A6G0WBP1</accession>
<evidence type="ECO:0008006" key="4">
    <source>
        <dbReference type="Google" id="ProtNLM"/>
    </source>
</evidence>
<gene>
    <name evidence="2" type="ORF">Ae201684_016575</name>
</gene>
<evidence type="ECO:0000313" key="3">
    <source>
        <dbReference type="Proteomes" id="UP000481153"/>
    </source>
</evidence>
<dbReference type="AlphaFoldDB" id="A0A6G0WBP1"/>
<feature type="transmembrane region" description="Helical" evidence="1">
    <location>
        <begin position="394"/>
        <end position="416"/>
    </location>
</feature>
<comment type="caution">
    <text evidence="2">The sequence shown here is derived from an EMBL/GenBank/DDBJ whole genome shotgun (WGS) entry which is preliminary data.</text>
</comment>
<keyword evidence="3" id="KW-1185">Reference proteome</keyword>
<keyword evidence="1" id="KW-1133">Transmembrane helix</keyword>
<evidence type="ECO:0000313" key="2">
    <source>
        <dbReference type="EMBL" id="KAF0724826.1"/>
    </source>
</evidence>
<dbReference type="Gene3D" id="3.80.10.10">
    <property type="entry name" value="Ribonuclease Inhibitor"/>
    <property type="match status" value="1"/>
</dbReference>
<dbReference type="EMBL" id="VJMJ01000261">
    <property type="protein sequence ID" value="KAF0724826.1"/>
    <property type="molecule type" value="Genomic_DNA"/>
</dbReference>
<dbReference type="InterPro" id="IPR032675">
    <property type="entry name" value="LRR_dom_sf"/>
</dbReference>
<proteinExistence type="predicted"/>
<feature type="transmembrane region" description="Helical" evidence="1">
    <location>
        <begin position="127"/>
        <end position="156"/>
    </location>
</feature>
<feature type="transmembrane region" description="Helical" evidence="1">
    <location>
        <begin position="168"/>
        <end position="192"/>
    </location>
</feature>
<feature type="transmembrane region" description="Helical" evidence="1">
    <location>
        <begin position="254"/>
        <end position="273"/>
    </location>
</feature>
<name>A0A6G0WBP1_9STRA</name>